<comment type="caution">
    <text evidence="1">The sequence shown here is derived from an EMBL/GenBank/DDBJ whole genome shotgun (WGS) entry which is preliminary data.</text>
</comment>
<protein>
    <submittedName>
        <fullName evidence="1">3-phosphoinositide dependent protein kinase-1</fullName>
        <ecNumber evidence="1">2.7.11.1</ecNumber>
    </submittedName>
</protein>
<dbReference type="EC" id="2.7.11.1" evidence="1"/>
<keyword evidence="1" id="KW-0418">Kinase</keyword>
<proteinExistence type="predicted"/>
<dbReference type="EMBL" id="QTSX02001695">
    <property type="protein sequence ID" value="KAJ9079584.1"/>
    <property type="molecule type" value="Genomic_DNA"/>
</dbReference>
<accession>A0ACC2TXU6</accession>
<reference evidence="1" key="1">
    <citation type="submission" date="2022-04" db="EMBL/GenBank/DDBJ databases">
        <title>Genome of the entomopathogenic fungus Entomophthora muscae.</title>
        <authorList>
            <person name="Elya C."/>
            <person name="Lovett B.R."/>
            <person name="Lee E."/>
            <person name="Macias A.M."/>
            <person name="Hajek A.E."/>
            <person name="De Bivort B.L."/>
            <person name="Kasson M.T."/>
            <person name="De Fine Licht H.H."/>
            <person name="Stajich J.E."/>
        </authorList>
    </citation>
    <scope>NUCLEOTIDE SEQUENCE</scope>
    <source>
        <strain evidence="1">Berkeley</strain>
    </source>
</reference>
<dbReference type="Proteomes" id="UP001165960">
    <property type="component" value="Unassembled WGS sequence"/>
</dbReference>
<evidence type="ECO:0000313" key="1">
    <source>
        <dbReference type="EMBL" id="KAJ9079584.1"/>
    </source>
</evidence>
<keyword evidence="1" id="KW-0808">Transferase</keyword>
<sequence length="321" mass="36331">MSATEPSTPRKRVISDFKFGKLLGEGSYSSVFEAEEILTKKSFAIKVLSKRFIIKENKAKYVNIEKQALTILSRHPCIVKLHYTFQDPTRLFFAVDLVPNGELLYYIRQKGCFDLETSQFYAAELVSSIEYMHKKGVAHRDLKPENILLGENMHIKITDFGSAKLLNAPKADPIKASEKTASFVGTAEYASPELLEDKDASRGADFWALGCIIYQMLTGSTPFNASNDYQIFQRITSLKYEFPEGFPETAMQLVNALLVRDPESRLGYKDISEIKRHPFFTGINWEQLHVMDPPSLGVPPPESSSDEFNIFHLDESKLPLV</sequence>
<evidence type="ECO:0000313" key="2">
    <source>
        <dbReference type="Proteomes" id="UP001165960"/>
    </source>
</evidence>
<name>A0ACC2TXU6_9FUNG</name>
<keyword evidence="2" id="KW-1185">Reference proteome</keyword>
<organism evidence="1 2">
    <name type="scientific">Entomophthora muscae</name>
    <dbReference type="NCBI Taxonomy" id="34485"/>
    <lineage>
        <taxon>Eukaryota</taxon>
        <taxon>Fungi</taxon>
        <taxon>Fungi incertae sedis</taxon>
        <taxon>Zoopagomycota</taxon>
        <taxon>Entomophthoromycotina</taxon>
        <taxon>Entomophthoromycetes</taxon>
        <taxon>Entomophthorales</taxon>
        <taxon>Entomophthoraceae</taxon>
        <taxon>Entomophthora</taxon>
    </lineage>
</organism>
<gene>
    <name evidence="1" type="primary">PDPK1</name>
    <name evidence="1" type="ORF">DSO57_1033943</name>
</gene>